<dbReference type="Pfam" id="PF19574">
    <property type="entry name" value="LolA_3"/>
    <property type="match status" value="1"/>
</dbReference>
<protein>
    <submittedName>
        <fullName evidence="2">Outer membrane lipoprotein carrier protein LolA</fullName>
    </submittedName>
</protein>
<dbReference type="SUPFAM" id="SSF89392">
    <property type="entry name" value="Prokaryotic lipoproteins and lipoprotein localization factors"/>
    <property type="match status" value="1"/>
</dbReference>
<dbReference type="RefSeq" id="WP_151069529.1">
    <property type="nucleotide sequence ID" value="NZ_CP032518.1"/>
</dbReference>
<dbReference type="EMBL" id="CP032518">
    <property type="protein sequence ID" value="QEZ43314.1"/>
    <property type="molecule type" value="Genomic_DNA"/>
</dbReference>
<accession>A0A5P3VAA0</accession>
<keyword evidence="1" id="KW-0732">Signal</keyword>
<dbReference type="InterPro" id="IPR029046">
    <property type="entry name" value="LolA/LolB/LppX"/>
</dbReference>
<proteinExistence type="predicted"/>
<reference evidence="2 3" key="1">
    <citation type="submission" date="2018-09" db="EMBL/GenBank/DDBJ databases">
        <title>Complete genome sequence of Cupriavidus oxalaticus T2, a bacterium capable of phenol tolerance and degradation.</title>
        <authorList>
            <person name="Yan J."/>
        </authorList>
    </citation>
    <scope>NUCLEOTIDE SEQUENCE [LARGE SCALE GENOMIC DNA]</scope>
    <source>
        <strain evidence="2 3">T2</strain>
    </source>
</reference>
<dbReference type="Proteomes" id="UP000325743">
    <property type="component" value="Chromosome 1"/>
</dbReference>
<name>A0A5P3VAA0_9BURK</name>
<evidence type="ECO:0000313" key="2">
    <source>
        <dbReference type="EMBL" id="QEZ43314.1"/>
    </source>
</evidence>
<gene>
    <name evidence="2" type="ORF">D2917_03060</name>
</gene>
<organism evidence="2 3">
    <name type="scientific">Cupriavidus oxalaticus</name>
    <dbReference type="NCBI Taxonomy" id="96344"/>
    <lineage>
        <taxon>Bacteria</taxon>
        <taxon>Pseudomonadati</taxon>
        <taxon>Pseudomonadota</taxon>
        <taxon>Betaproteobacteria</taxon>
        <taxon>Burkholderiales</taxon>
        <taxon>Burkholderiaceae</taxon>
        <taxon>Cupriavidus</taxon>
    </lineage>
</organism>
<sequence>MSPLSVLKTFDTDPVGSVRRLARPLLLLLLACAAFGFSVPGSAAAPPAPAPAMGQAAPAFGVDQLMSTLAQRKSGRVRFTETKYLAMLAKPVQSSGELVFTAPDHLEKRTVSPKAESMVLDGDMMTVDRDGKRFTMPLQNYPELAAFIESIRGTLAGNRHTLERYYKLGLEGRASRWTLTLTPVDSRMAAVVSQVRIDGRQDALTRVEIRQADGDRSVMTIRPAGRP</sequence>
<keyword evidence="2" id="KW-0449">Lipoprotein</keyword>
<dbReference type="AlphaFoldDB" id="A0A5P3VAA0"/>
<dbReference type="InterPro" id="IPR004564">
    <property type="entry name" value="OM_lipoprot_carrier_LolA-like"/>
</dbReference>
<dbReference type="CDD" id="cd16325">
    <property type="entry name" value="LolA"/>
    <property type="match status" value="1"/>
</dbReference>
<evidence type="ECO:0000313" key="3">
    <source>
        <dbReference type="Proteomes" id="UP000325743"/>
    </source>
</evidence>
<evidence type="ECO:0000256" key="1">
    <source>
        <dbReference type="ARBA" id="ARBA00022729"/>
    </source>
</evidence>
<dbReference type="Gene3D" id="2.50.20.10">
    <property type="entry name" value="Lipoprotein localisation LolA/LolB/LppX"/>
    <property type="match status" value="1"/>
</dbReference>